<proteinExistence type="predicted"/>
<dbReference type="InterPro" id="IPR032675">
    <property type="entry name" value="LRR_dom_sf"/>
</dbReference>
<dbReference type="GeneID" id="6081916"/>
<reference evidence="1 2" key="1">
    <citation type="journal article" date="2008" name="Nature">
        <title>The genome of Laccaria bicolor provides insights into mycorrhizal symbiosis.</title>
        <authorList>
            <person name="Martin F."/>
            <person name="Aerts A."/>
            <person name="Ahren D."/>
            <person name="Brun A."/>
            <person name="Danchin E.G.J."/>
            <person name="Duchaussoy F."/>
            <person name="Gibon J."/>
            <person name="Kohler A."/>
            <person name="Lindquist E."/>
            <person name="Pereda V."/>
            <person name="Salamov A."/>
            <person name="Shapiro H.J."/>
            <person name="Wuyts J."/>
            <person name="Blaudez D."/>
            <person name="Buee M."/>
            <person name="Brokstein P."/>
            <person name="Canbaeck B."/>
            <person name="Cohen D."/>
            <person name="Courty P.E."/>
            <person name="Coutinho P.M."/>
            <person name="Delaruelle C."/>
            <person name="Detter J.C."/>
            <person name="Deveau A."/>
            <person name="DiFazio S."/>
            <person name="Duplessis S."/>
            <person name="Fraissinet-Tachet L."/>
            <person name="Lucic E."/>
            <person name="Frey-Klett P."/>
            <person name="Fourrey C."/>
            <person name="Feussner I."/>
            <person name="Gay G."/>
            <person name="Grimwood J."/>
            <person name="Hoegger P.J."/>
            <person name="Jain P."/>
            <person name="Kilaru S."/>
            <person name="Labbe J."/>
            <person name="Lin Y.C."/>
            <person name="Legue V."/>
            <person name="Le Tacon F."/>
            <person name="Marmeisse R."/>
            <person name="Melayah D."/>
            <person name="Montanini B."/>
            <person name="Muratet M."/>
            <person name="Nehls U."/>
            <person name="Niculita-Hirzel H."/>
            <person name="Oudot-Le Secq M.P."/>
            <person name="Peter M."/>
            <person name="Quesneville H."/>
            <person name="Rajashekar B."/>
            <person name="Reich M."/>
            <person name="Rouhier N."/>
            <person name="Schmutz J."/>
            <person name="Yin T."/>
            <person name="Chalot M."/>
            <person name="Henrissat B."/>
            <person name="Kuees U."/>
            <person name="Lucas S."/>
            <person name="Van de Peer Y."/>
            <person name="Podila G.K."/>
            <person name="Polle A."/>
            <person name="Pukkila P.J."/>
            <person name="Richardson P.M."/>
            <person name="Rouze P."/>
            <person name="Sanders I.R."/>
            <person name="Stajich J.E."/>
            <person name="Tunlid A."/>
            <person name="Tuskan G."/>
            <person name="Grigoriev I.V."/>
        </authorList>
    </citation>
    <scope>NUCLEOTIDE SEQUENCE [LARGE SCALE GENOMIC DNA]</scope>
    <source>
        <strain evidence="2">S238N-H82 / ATCC MYA-4686</strain>
    </source>
</reference>
<dbReference type="Gene3D" id="3.80.10.10">
    <property type="entry name" value="Ribonuclease Inhibitor"/>
    <property type="match status" value="1"/>
</dbReference>
<dbReference type="OrthoDB" id="2745898at2759"/>
<dbReference type="SUPFAM" id="SSF52047">
    <property type="entry name" value="RNI-like"/>
    <property type="match status" value="1"/>
</dbReference>
<dbReference type="AlphaFoldDB" id="B0DQM5"/>
<evidence type="ECO:0000313" key="2">
    <source>
        <dbReference type="Proteomes" id="UP000001194"/>
    </source>
</evidence>
<sequence>MTLPPDLIEAIVDDLALQKDTPALKACALTSKFMNFCSRKHLFSAIHMGAIPSQDRRLGDTPRIEQLVSLLTHSPEIADCIKEFSWKLWRQDYRDQTAPIVLRNLTNIRSLTLAGLAQFRPWKDVPVRFQEAMAHLIQLPSVTKLVLKSCRNIPMPLFMSCPNLTQLKLEDVELQDTDDLINLFPNQVPSNPSRVKKFSFTNGSPASLEKLLQARRPDSLPFFDFSDLLHLSLVSYGEIGNLAEMTLKETKKLTSYTCQVKGSATGTSQIIHPQHLSTTLKCLKIKLTGTAVLPGLFQELKTLVGLNVLEELKLIFEIKPQDCTVGEEWRGLDEMLTPSNFPHLRRVKISIKGLRISKALKGELLGIPKIYLLRLGANASVTLLFSVSETVQR</sequence>
<organism evidence="2">
    <name type="scientific">Laccaria bicolor (strain S238N-H82 / ATCC MYA-4686)</name>
    <name type="common">Bicoloured deceiver</name>
    <name type="synonym">Laccaria laccata var. bicolor</name>
    <dbReference type="NCBI Taxonomy" id="486041"/>
    <lineage>
        <taxon>Eukaryota</taxon>
        <taxon>Fungi</taxon>
        <taxon>Dikarya</taxon>
        <taxon>Basidiomycota</taxon>
        <taxon>Agaricomycotina</taxon>
        <taxon>Agaricomycetes</taxon>
        <taxon>Agaricomycetidae</taxon>
        <taxon>Agaricales</taxon>
        <taxon>Agaricineae</taxon>
        <taxon>Hydnangiaceae</taxon>
        <taxon>Laccaria</taxon>
    </lineage>
</organism>
<dbReference type="RefSeq" id="XP_001886198.1">
    <property type="nucleotide sequence ID" value="XM_001886163.1"/>
</dbReference>
<dbReference type="KEGG" id="lbc:LACBIDRAFT_307637"/>
<name>B0DQM5_LACBS</name>
<dbReference type="HOGENOM" id="CLU_035624_0_0_1"/>
<keyword evidence="2" id="KW-1185">Reference proteome</keyword>
<dbReference type="Proteomes" id="UP000001194">
    <property type="component" value="Unassembled WGS sequence"/>
</dbReference>
<dbReference type="InParanoid" id="B0DQM5"/>
<dbReference type="EMBL" id="DS547126">
    <property type="protein sequence ID" value="EDR03057.1"/>
    <property type="molecule type" value="Genomic_DNA"/>
</dbReference>
<accession>B0DQM5</accession>
<protein>
    <submittedName>
        <fullName evidence="1">Predicted protein</fullName>
    </submittedName>
</protein>
<gene>
    <name evidence="1" type="ORF">LACBIDRAFT_307637</name>
</gene>
<evidence type="ECO:0000313" key="1">
    <source>
        <dbReference type="EMBL" id="EDR03057.1"/>
    </source>
</evidence>